<name>A0AAE3IU07_9BACI</name>
<dbReference type="HAMAP" id="MF_02100">
    <property type="entry name" value="Methyltr_YrrT"/>
    <property type="match status" value="1"/>
</dbReference>
<keyword evidence="2 4" id="KW-0808">Transferase</keyword>
<comment type="caution">
    <text evidence="6">The sequence shown here is derived from an EMBL/GenBank/DDBJ whole genome shotgun (WGS) entry which is preliminary data.</text>
</comment>
<dbReference type="Pfam" id="PF13649">
    <property type="entry name" value="Methyltransf_25"/>
    <property type="match status" value="1"/>
</dbReference>
<dbReference type="EC" id="2.1.1.-" evidence="4"/>
<dbReference type="RefSeq" id="WP_263072820.1">
    <property type="nucleotide sequence ID" value="NZ_JAOUSF010000003.1"/>
</dbReference>
<dbReference type="Proteomes" id="UP001209318">
    <property type="component" value="Unassembled WGS sequence"/>
</dbReference>
<feature type="domain" description="Methyltransferase" evidence="5">
    <location>
        <begin position="49"/>
        <end position="138"/>
    </location>
</feature>
<evidence type="ECO:0000256" key="4">
    <source>
        <dbReference type="HAMAP-Rule" id="MF_02100"/>
    </source>
</evidence>
<dbReference type="GO" id="GO:0032259">
    <property type="term" value="P:methylation"/>
    <property type="evidence" value="ECO:0007669"/>
    <property type="project" value="UniProtKB-KW"/>
</dbReference>
<evidence type="ECO:0000313" key="7">
    <source>
        <dbReference type="Proteomes" id="UP001209318"/>
    </source>
</evidence>
<feature type="binding site" evidence="4">
    <location>
        <position position="74"/>
    </location>
    <ligand>
        <name>S-adenosyl-L-methionine</name>
        <dbReference type="ChEBI" id="CHEBI:59789"/>
    </ligand>
</feature>
<organism evidence="6 7">
    <name type="scientific">Perspicuibacillus lycopersici</name>
    <dbReference type="NCBI Taxonomy" id="1325689"/>
    <lineage>
        <taxon>Bacteria</taxon>
        <taxon>Bacillati</taxon>
        <taxon>Bacillota</taxon>
        <taxon>Bacilli</taxon>
        <taxon>Bacillales</taxon>
        <taxon>Bacillaceae</taxon>
        <taxon>Perspicuibacillus</taxon>
    </lineage>
</organism>
<evidence type="ECO:0000256" key="3">
    <source>
        <dbReference type="ARBA" id="ARBA00022691"/>
    </source>
</evidence>
<dbReference type="InterPro" id="IPR029063">
    <property type="entry name" value="SAM-dependent_MTases_sf"/>
</dbReference>
<comment type="similarity">
    <text evidence="4">Belongs to the methyltransferase superfamily. YrrT family.</text>
</comment>
<evidence type="ECO:0000259" key="5">
    <source>
        <dbReference type="Pfam" id="PF13649"/>
    </source>
</evidence>
<gene>
    <name evidence="6" type="ORF">OEV98_08400</name>
</gene>
<comment type="function">
    <text evidence="4">Could be a S-adenosyl-L-methionine-dependent methyltransferase.</text>
</comment>
<proteinExistence type="inferred from homology"/>
<keyword evidence="3 4" id="KW-0949">S-adenosyl-L-methionine</keyword>
<dbReference type="PANTHER" id="PTHR43861">
    <property type="entry name" value="TRANS-ACONITATE 2-METHYLTRANSFERASE-RELATED"/>
    <property type="match status" value="1"/>
</dbReference>
<evidence type="ECO:0000256" key="2">
    <source>
        <dbReference type="ARBA" id="ARBA00022679"/>
    </source>
</evidence>
<dbReference type="CDD" id="cd02440">
    <property type="entry name" value="AdoMet_MTases"/>
    <property type="match status" value="1"/>
</dbReference>
<dbReference type="InterPro" id="IPR023553">
    <property type="entry name" value="Uncharacterised_MeTfrase_YrrT"/>
</dbReference>
<dbReference type="EMBL" id="JAOUSF010000003">
    <property type="protein sequence ID" value="MCU9613578.1"/>
    <property type="molecule type" value="Genomic_DNA"/>
</dbReference>
<protein>
    <recommendedName>
        <fullName evidence="4">Uncharacterized methyltransferase OEV98_08400</fullName>
        <ecNumber evidence="4">2.1.1.-</ecNumber>
    </recommendedName>
</protein>
<reference evidence="6" key="1">
    <citation type="submission" date="2022-10" db="EMBL/GenBank/DDBJ databases">
        <title>Description of Fervidibacillus gen. nov. in the family Fervidibacillaceae fam. nov. with two species, Fervidibacillus albus sp. nov., and Fervidibacillus halotolerans sp. nov., isolated from tidal flat sediments.</title>
        <authorList>
            <person name="Kwon K.K."/>
            <person name="Yang S.-H."/>
        </authorList>
    </citation>
    <scope>NUCLEOTIDE SEQUENCE</scope>
    <source>
        <strain evidence="6">JCM 19140</strain>
    </source>
</reference>
<dbReference type="SUPFAM" id="SSF53335">
    <property type="entry name" value="S-adenosyl-L-methionine-dependent methyltransferases"/>
    <property type="match status" value="1"/>
</dbReference>
<feature type="binding site" evidence="4">
    <location>
        <position position="96"/>
    </location>
    <ligand>
        <name>S-adenosyl-L-methionine</name>
        <dbReference type="ChEBI" id="CHEBI:59789"/>
    </ligand>
</feature>
<accession>A0AAE3IU07</accession>
<dbReference type="GO" id="GO:0008757">
    <property type="term" value="F:S-adenosylmethionine-dependent methyltransferase activity"/>
    <property type="evidence" value="ECO:0007669"/>
    <property type="project" value="UniProtKB-UniRule"/>
</dbReference>
<evidence type="ECO:0000313" key="6">
    <source>
        <dbReference type="EMBL" id="MCU9613578.1"/>
    </source>
</evidence>
<keyword evidence="1 4" id="KW-0489">Methyltransferase</keyword>
<sequence>MGREFDQLFDQWALTYDDTVYGTDEQYKEVFSNYEEILDEVAKLSLGSVLEFGVGTGNLTKRLLNREHKVIGIEPSKEMRKIAKQKLPHLQIMEGDFLAYPKISEPIETIVSTYAFHHLTDEEKQTAIKRYANMLSTGNKIVFADTMFVSDQAKQEMIDQAKINQFHRLAEDLQTEYYTTLPILEEFFQLENFTVHFTKKNPFVWILEAVKK</sequence>
<dbReference type="Gene3D" id="3.40.50.150">
    <property type="entry name" value="Vaccinia Virus protein VP39"/>
    <property type="match status" value="1"/>
</dbReference>
<dbReference type="AlphaFoldDB" id="A0AAE3IU07"/>
<feature type="binding site" evidence="4">
    <location>
        <position position="53"/>
    </location>
    <ligand>
        <name>S-adenosyl-L-methionine</name>
        <dbReference type="ChEBI" id="CHEBI:59789"/>
    </ligand>
</feature>
<evidence type="ECO:0000256" key="1">
    <source>
        <dbReference type="ARBA" id="ARBA00022603"/>
    </source>
</evidence>
<dbReference type="InterPro" id="IPR041698">
    <property type="entry name" value="Methyltransf_25"/>
</dbReference>
<keyword evidence="7" id="KW-1185">Reference proteome</keyword>